<gene>
    <name evidence="2" type="ORF">BcabD6B2_30410</name>
</gene>
<dbReference type="InterPro" id="IPR024751">
    <property type="entry name" value="VESA1"/>
</dbReference>
<dbReference type="AlphaFoldDB" id="A0AAV4LUT9"/>
<sequence>MGGKKNSLKDPPTSLKEAIDWLASIEGYGVSSWSSWGWGKYDELAAALYKLAGFEAATKETLNGTNLGGLIKNFSDKLGRGFLGYEAQGGYTFSDDGIIRKNGEYTSTYDGAPWPQDSTELQQCALILLGSAYVTYYFVTFLYWACSGKHIGPWKSWTLGGSVRTGETLKNYLQNMGFNINSLVKDKWGFTVANDLEKEANGFTELKKPSRQTLYSDFLQQLEQRHQTITWQNPLIGCYRLANCYFNQNKTSPVTQAMEKINIEFESFRGTRVHTYETLKTNIKNFLESVTTFTPTPSPLPHPQTPSGGSNTSSDHSSPAGPVAGTLTTLGLGGGAAAAYLFNLGGAKTLVNALLKIG</sequence>
<dbReference type="EMBL" id="BPLF01000002">
    <property type="protein sequence ID" value="GIX63606.1"/>
    <property type="molecule type" value="Genomic_DNA"/>
</dbReference>
<dbReference type="Proteomes" id="UP001497744">
    <property type="component" value="Unassembled WGS sequence"/>
</dbReference>
<evidence type="ECO:0000313" key="2">
    <source>
        <dbReference type="EMBL" id="GIX63606.1"/>
    </source>
</evidence>
<protein>
    <submittedName>
        <fullName evidence="2">Uncharacterized protein</fullName>
    </submittedName>
</protein>
<proteinExistence type="predicted"/>
<accession>A0AAV4LUT9</accession>
<name>A0AAV4LUT9_BABCB</name>
<dbReference type="GeneID" id="94195087"/>
<keyword evidence="3" id="KW-1185">Reference proteome</keyword>
<feature type="region of interest" description="Disordered" evidence="1">
    <location>
        <begin position="294"/>
        <end position="322"/>
    </location>
</feature>
<dbReference type="Pfam" id="PF12785">
    <property type="entry name" value="VESA1_N"/>
    <property type="match status" value="1"/>
</dbReference>
<organism evidence="2 3">
    <name type="scientific">Babesia caballi</name>
    <dbReference type="NCBI Taxonomy" id="5871"/>
    <lineage>
        <taxon>Eukaryota</taxon>
        <taxon>Sar</taxon>
        <taxon>Alveolata</taxon>
        <taxon>Apicomplexa</taxon>
        <taxon>Aconoidasida</taxon>
        <taxon>Piroplasmida</taxon>
        <taxon>Babesiidae</taxon>
        <taxon>Babesia</taxon>
    </lineage>
</organism>
<comment type="caution">
    <text evidence="2">The sequence shown here is derived from an EMBL/GenBank/DDBJ whole genome shotgun (WGS) entry which is preliminary data.</text>
</comment>
<reference evidence="2 3" key="1">
    <citation type="submission" date="2021-06" db="EMBL/GenBank/DDBJ databases">
        <title>Genome sequence of Babesia caballi.</title>
        <authorList>
            <person name="Yamagishi J."/>
            <person name="Kidaka T."/>
            <person name="Ochi A."/>
        </authorList>
    </citation>
    <scope>NUCLEOTIDE SEQUENCE [LARGE SCALE GENOMIC DNA]</scope>
    <source>
        <strain evidence="2">USDA-D6B2</strain>
    </source>
</reference>
<dbReference type="RefSeq" id="XP_067715675.1">
    <property type="nucleotide sequence ID" value="XM_067859574.1"/>
</dbReference>
<evidence type="ECO:0000313" key="3">
    <source>
        <dbReference type="Proteomes" id="UP001497744"/>
    </source>
</evidence>
<feature type="compositionally biased region" description="Low complexity" evidence="1">
    <location>
        <begin position="305"/>
        <end position="322"/>
    </location>
</feature>
<evidence type="ECO:0000256" key="1">
    <source>
        <dbReference type="SAM" id="MobiDB-lite"/>
    </source>
</evidence>